<dbReference type="NCBIfam" id="TIGR03801">
    <property type="entry name" value="asp_4_decarbox"/>
    <property type="match status" value="1"/>
</dbReference>
<gene>
    <name evidence="3" type="primary">asD</name>
    <name evidence="3" type="ORF">FLB_06180</name>
</gene>
<evidence type="ECO:0000313" key="4">
    <source>
        <dbReference type="Proteomes" id="UP000093807"/>
    </source>
</evidence>
<dbReference type="InterPro" id="IPR015421">
    <property type="entry name" value="PyrdxlP-dep_Trfase_major"/>
</dbReference>
<dbReference type="GO" id="GO:0047688">
    <property type="term" value="F:aspartate 4-decarboxylase activity"/>
    <property type="evidence" value="ECO:0007669"/>
    <property type="project" value="UniProtKB-EC"/>
</dbReference>
<dbReference type="PATRIC" id="fig|29536.5.peg.641"/>
<dbReference type="OrthoDB" id="9804407at2"/>
<dbReference type="Proteomes" id="UP000093807">
    <property type="component" value="Unassembled WGS sequence"/>
</dbReference>
<dbReference type="GO" id="GO:0004069">
    <property type="term" value="F:L-aspartate:2-oxoglutarate aminotransferase activity"/>
    <property type="evidence" value="ECO:0007669"/>
    <property type="project" value="UniProtKB-EC"/>
</dbReference>
<dbReference type="InterPro" id="IPR004839">
    <property type="entry name" value="Aminotransferase_I/II_large"/>
</dbReference>
<dbReference type="InterPro" id="IPR015424">
    <property type="entry name" value="PyrdxlP-dep_Trfase"/>
</dbReference>
<dbReference type="NCBIfam" id="NF006755">
    <property type="entry name" value="PRK09275.1"/>
    <property type="match status" value="1"/>
</dbReference>
<evidence type="ECO:0000256" key="1">
    <source>
        <dbReference type="ARBA" id="ARBA00022898"/>
    </source>
</evidence>
<dbReference type="EMBL" id="JMTM01000017">
    <property type="protein sequence ID" value="OAZ04770.1"/>
    <property type="molecule type" value="Genomic_DNA"/>
</dbReference>
<dbReference type="SUPFAM" id="SSF53383">
    <property type="entry name" value="PLP-dependent transferases"/>
    <property type="match status" value="1"/>
</dbReference>
<dbReference type="GO" id="GO:0030170">
    <property type="term" value="F:pyridoxal phosphate binding"/>
    <property type="evidence" value="ECO:0007669"/>
    <property type="project" value="InterPro"/>
</dbReference>
<dbReference type="PANTHER" id="PTHR43795">
    <property type="entry name" value="BIFUNCTIONAL ASPARTATE AMINOTRANSFERASE AND GLUTAMATE/ASPARTATE-PREPHENATE AMINOTRANSFERASE-RELATED"/>
    <property type="match status" value="1"/>
</dbReference>
<dbReference type="EC" id="4.1.1.12" evidence="3"/>
<proteinExistence type="predicted"/>
<comment type="caution">
    <text evidence="3">The sequence shown here is derived from an EMBL/GenBank/DDBJ whole genome shotgun (WGS) entry which is preliminary data.</text>
</comment>
<keyword evidence="1" id="KW-0663">Pyridoxal phosphate</keyword>
<dbReference type="PANTHER" id="PTHR43795:SF2">
    <property type="entry name" value="BIFUNCTIONAL ASPARTATE AMINOTRANSFERASE AND GLUTAMATE_ASPARTATE-PREPHENATE AMINOTRANSFERASE"/>
    <property type="match status" value="1"/>
</dbReference>
<dbReference type="RefSeq" id="WP_064714487.1">
    <property type="nucleotide sequence ID" value="NZ_JMTM01000017.1"/>
</dbReference>
<feature type="domain" description="Aminotransferase class I/classII large" evidence="2">
    <location>
        <begin position="204"/>
        <end position="524"/>
    </location>
</feature>
<dbReference type="Gene3D" id="3.90.1150.10">
    <property type="entry name" value="Aspartate Aminotransferase, domain 1"/>
    <property type="match status" value="1"/>
</dbReference>
<name>A0A199XT00_9FLAO</name>
<dbReference type="EC" id="2.6.1.1" evidence="3"/>
<evidence type="ECO:0000259" key="2">
    <source>
        <dbReference type="Pfam" id="PF00155"/>
    </source>
</evidence>
<dbReference type="Gene3D" id="1.10.20.110">
    <property type="match status" value="1"/>
</dbReference>
<dbReference type="Pfam" id="PF00155">
    <property type="entry name" value="Aminotran_1_2"/>
    <property type="match status" value="1"/>
</dbReference>
<organism evidence="3 4">
    <name type="scientific">Flavobacterium succinicans</name>
    <dbReference type="NCBI Taxonomy" id="29536"/>
    <lineage>
        <taxon>Bacteria</taxon>
        <taxon>Pseudomonadati</taxon>
        <taxon>Bacteroidota</taxon>
        <taxon>Flavobacteriia</taxon>
        <taxon>Flavobacteriales</taxon>
        <taxon>Flavobacteriaceae</taxon>
        <taxon>Flavobacterium</taxon>
    </lineage>
</organism>
<dbReference type="CDD" id="cd00609">
    <property type="entry name" value="AAT_like"/>
    <property type="match status" value="1"/>
</dbReference>
<keyword evidence="3" id="KW-0808">Transferase</keyword>
<accession>A0A199XT00</accession>
<keyword evidence="3" id="KW-0032">Aminotransferase</keyword>
<evidence type="ECO:0000313" key="3">
    <source>
        <dbReference type="EMBL" id="OAZ04770.1"/>
    </source>
</evidence>
<dbReference type="InterPro" id="IPR015422">
    <property type="entry name" value="PyrdxlP-dep_Trfase_small"/>
</dbReference>
<dbReference type="InterPro" id="IPR050478">
    <property type="entry name" value="Ethylene_sulfur-biosynth"/>
</dbReference>
<keyword evidence="4" id="KW-1185">Reference proteome</keyword>
<dbReference type="AlphaFoldDB" id="A0A199XT00"/>
<dbReference type="GO" id="GO:0006520">
    <property type="term" value="P:amino acid metabolic process"/>
    <property type="evidence" value="ECO:0007669"/>
    <property type="project" value="TreeGrafter"/>
</dbReference>
<reference evidence="3 4" key="1">
    <citation type="submission" date="2016-06" db="EMBL/GenBank/DDBJ databases">
        <title>Draft genome sequence of Flavobacterium succinicans strain DD5b.</title>
        <authorList>
            <person name="Poehlein A."/>
            <person name="Daniel R."/>
            <person name="Simeonova D.D."/>
        </authorList>
    </citation>
    <scope>NUCLEOTIDE SEQUENCE [LARGE SCALE GENOMIC DNA]</scope>
    <source>
        <strain evidence="3 4">DD5b</strain>
    </source>
</reference>
<protein>
    <submittedName>
        <fullName evidence="3">Bifunctional aspartate aminotransferase and L-aspartate beta-decarboxylase</fullName>
        <ecNumber evidence="3">2.6.1.1</ecNumber>
        <ecNumber evidence="3">4.1.1.12</ecNumber>
    </submittedName>
</protein>
<dbReference type="Gene3D" id="3.40.640.10">
    <property type="entry name" value="Type I PLP-dependent aspartate aminotransferase-like (Major domain)"/>
    <property type="match status" value="1"/>
</dbReference>
<dbReference type="InterPro" id="IPR022518">
    <property type="entry name" value="Aspartate_4-decarboxylase"/>
</dbReference>
<sequence length="550" mass="62730">MGTEISKIKTSREAQKILSTLSPFEIKDELISLAKEHTAHSTSMMLNAGRGNPNWIATVPREAFFLFGQFALSECRNTMERQGILAGIVEDKNDLASRFDAFLQANKNTPASELLEKTYQYGINKHGFDKDACIREWIEALMGFSYPEPDRMLRHIEPIVEDYLVQEMCGGRENVKGKYDIFAVEGGTAAMCYIFDSFMQNYLTKRGDKIALLTPTFTPYIEMSDLDRYKFDVVYVQAKGIGYNGFHNWQYPTSELDKLKDPAIKVAFIVNPSNPPSFAMSSETLDYIADIVKNYNPELMIITDDVYGTFVNNFRSLMAIIPHNTITVYSFSKYFGCTGWRLGTIAIHEDNIYDKKIANLNPKFKKDLNERYSTMTLHPEKIKFIDRLVADSRQVALNHTAGLSLPQQFQMMLFSAYSLLDTENIYKKLTQEIVRERYNLLWEGLEVTPTEDPNNAGYYSEIDVMVAAKHFYGDAFATWLKNNFEPVDILFRLAEKTSIVLLNGGGFGGPPWSIRVSLANLSTESYLVIGKNIRLIIEEYVESWEASQKK</sequence>
<keyword evidence="3" id="KW-0456">Lyase</keyword>